<keyword evidence="4" id="KW-1185">Reference proteome</keyword>
<dbReference type="AlphaFoldDB" id="A0A0B4XMV5"/>
<feature type="transmembrane region" description="Helical" evidence="2">
    <location>
        <begin position="77"/>
        <end position="99"/>
    </location>
</feature>
<dbReference type="Pfam" id="PF03334">
    <property type="entry name" value="PhaG_MnhG_YufB"/>
    <property type="match status" value="1"/>
</dbReference>
<keyword evidence="2" id="KW-0812">Transmembrane</keyword>
<dbReference type="GO" id="GO:0015385">
    <property type="term" value="F:sodium:proton antiporter activity"/>
    <property type="evidence" value="ECO:0007669"/>
    <property type="project" value="TreeGrafter"/>
</dbReference>
<dbReference type="KEGG" id="apac:S7S_16560"/>
<evidence type="ECO:0000256" key="1">
    <source>
        <dbReference type="SAM" id="MobiDB-lite"/>
    </source>
</evidence>
<name>A0A0B4XMV5_9GAMM</name>
<evidence type="ECO:0000313" key="4">
    <source>
        <dbReference type="Proteomes" id="UP000006764"/>
    </source>
</evidence>
<gene>
    <name evidence="3" type="ORF">S7S_16560</name>
</gene>
<feature type="transmembrane region" description="Helical" evidence="2">
    <location>
        <begin position="12"/>
        <end position="34"/>
    </location>
</feature>
<organism evidence="3 4">
    <name type="scientific">Isoalcanivorax pacificus W11-5</name>
    <dbReference type="NCBI Taxonomy" id="391936"/>
    <lineage>
        <taxon>Bacteria</taxon>
        <taxon>Pseudomonadati</taxon>
        <taxon>Pseudomonadota</taxon>
        <taxon>Gammaproteobacteria</taxon>
        <taxon>Oceanospirillales</taxon>
        <taxon>Alcanivoracaceae</taxon>
        <taxon>Isoalcanivorax</taxon>
    </lineage>
</organism>
<evidence type="ECO:0000313" key="3">
    <source>
        <dbReference type="EMBL" id="AJD49724.1"/>
    </source>
</evidence>
<evidence type="ECO:0000256" key="2">
    <source>
        <dbReference type="SAM" id="Phobius"/>
    </source>
</evidence>
<reference evidence="3 4" key="1">
    <citation type="journal article" date="2012" name="J. Bacteriol.">
        <title>Genome sequence of an alkane-degrading bacterium, Alcanivorax pacificus type strain W11-5, isolated from deep sea sediment.</title>
        <authorList>
            <person name="Lai Q."/>
            <person name="Shao Z."/>
        </authorList>
    </citation>
    <scope>NUCLEOTIDE SEQUENCE [LARGE SCALE GENOMIC DNA]</scope>
    <source>
        <strain evidence="3 4">W11-5</strain>
    </source>
</reference>
<dbReference type="STRING" id="391936.S7S_16560"/>
<protein>
    <submittedName>
        <fullName evidence="3">K(+)/H(+) antiporter subunit G</fullName>
    </submittedName>
</protein>
<dbReference type="RefSeq" id="WP_035202934.1">
    <property type="nucleotide sequence ID" value="NZ_CP004387.1"/>
</dbReference>
<feature type="transmembrane region" description="Helical" evidence="2">
    <location>
        <begin position="46"/>
        <end position="65"/>
    </location>
</feature>
<dbReference type="InterPro" id="IPR005133">
    <property type="entry name" value="PhaG_MnhG_YufB"/>
</dbReference>
<keyword evidence="2" id="KW-1133">Transmembrane helix</keyword>
<dbReference type="PANTHER" id="PTHR34703:SF1">
    <property type="entry name" value="ANTIPORTER SUBUNIT MNHG2-RELATED"/>
    <property type="match status" value="1"/>
</dbReference>
<dbReference type="NCBIfam" id="TIGR01300">
    <property type="entry name" value="CPA3_mnhG_phaG"/>
    <property type="match status" value="1"/>
</dbReference>
<dbReference type="EMBL" id="CP004387">
    <property type="protein sequence ID" value="AJD49724.1"/>
    <property type="molecule type" value="Genomic_DNA"/>
</dbReference>
<dbReference type="Proteomes" id="UP000006764">
    <property type="component" value="Chromosome"/>
</dbReference>
<keyword evidence="2" id="KW-0472">Membrane</keyword>
<accession>A0A0B4XMV5</accession>
<dbReference type="PANTHER" id="PTHR34703">
    <property type="entry name" value="ANTIPORTER SUBUNIT MNHG2-RELATED"/>
    <property type="match status" value="1"/>
</dbReference>
<feature type="region of interest" description="Disordered" evidence="1">
    <location>
        <begin position="99"/>
        <end position="128"/>
    </location>
</feature>
<proteinExistence type="predicted"/>
<dbReference type="HOGENOM" id="CLU_121334_1_0_6"/>
<dbReference type="OrthoDB" id="9813804at2"/>
<feature type="compositionally biased region" description="Basic and acidic residues" evidence="1">
    <location>
        <begin position="119"/>
        <end position="128"/>
    </location>
</feature>
<sequence length="128" mass="13660">MSPMEQVPLWAAIPVSLLLIIGGLLCVTGALGLLRLSNFYQRIHGPALINTLGAGCFLIASMLFFSALKTRPVIHELLITVAVLLTAPATTMMLARAAVSRDRRSNRPGVPPHPGQAEGEVHTGARKE</sequence>